<feature type="transmembrane region" description="Helical" evidence="1">
    <location>
        <begin position="202"/>
        <end position="222"/>
    </location>
</feature>
<dbReference type="RefSeq" id="WP_121900043.1">
    <property type="nucleotide sequence ID" value="NZ_REFW01000001.1"/>
</dbReference>
<dbReference type="InterPro" id="IPR002994">
    <property type="entry name" value="Surf1/Shy1"/>
</dbReference>
<dbReference type="AlphaFoldDB" id="A0A3M0GVY0"/>
<comment type="subcellular location">
    <subcellularLocation>
        <location evidence="1">Cell membrane</location>
        <topology evidence="1">Multi-pass membrane protein</topology>
    </subcellularLocation>
</comment>
<evidence type="ECO:0000313" key="2">
    <source>
        <dbReference type="EMBL" id="RMB61496.1"/>
    </source>
</evidence>
<dbReference type="PROSITE" id="PS50895">
    <property type="entry name" value="SURF1"/>
    <property type="match status" value="1"/>
</dbReference>
<dbReference type="GO" id="GO:0005886">
    <property type="term" value="C:plasma membrane"/>
    <property type="evidence" value="ECO:0007669"/>
    <property type="project" value="UniProtKB-SubCell"/>
</dbReference>
<name>A0A3M0GVY0_9ACTN</name>
<sequence length="227" mass="24034">MSLTFRRGLTILIGVIVAVVMLVMGLWQMARFQASIVDVAAERAAQSPVPLSESIAADGTIDDIYGRRVQLSGEVVPGYELLVGSQWPMRVVVPFEMTDGRIVPVVLGLGDREVNIADAGPTSIEGIFTAGDQEGESTPPADAPAGSTATLRLQGLVQQWPQPMVAGYVTLDADAAAQYSLEPASAALPEVQGSAMHQGYALQWWVFAAASIAFSIVVARGLKPRLD</sequence>
<dbReference type="Pfam" id="PF02104">
    <property type="entry name" value="SURF1"/>
    <property type="match status" value="1"/>
</dbReference>
<keyword evidence="1" id="KW-0812">Transmembrane</keyword>
<protein>
    <recommendedName>
        <fullName evidence="1">SURF1-like protein</fullName>
    </recommendedName>
</protein>
<gene>
    <name evidence="2" type="ORF">EAX62_02300</name>
</gene>
<evidence type="ECO:0000256" key="1">
    <source>
        <dbReference type="RuleBase" id="RU363076"/>
    </source>
</evidence>
<keyword evidence="3" id="KW-1185">Reference proteome</keyword>
<feature type="transmembrane region" description="Helical" evidence="1">
    <location>
        <begin position="9"/>
        <end position="27"/>
    </location>
</feature>
<accession>A0A3M0GVY0</accession>
<keyword evidence="1" id="KW-0472">Membrane</keyword>
<dbReference type="EMBL" id="REFW01000001">
    <property type="protein sequence ID" value="RMB61496.1"/>
    <property type="molecule type" value="Genomic_DNA"/>
</dbReference>
<dbReference type="CDD" id="cd06662">
    <property type="entry name" value="SURF1"/>
    <property type="match status" value="1"/>
</dbReference>
<organism evidence="2 3">
    <name type="scientific">Tessaracoccus antarcticus</name>
    <dbReference type="NCBI Taxonomy" id="2479848"/>
    <lineage>
        <taxon>Bacteria</taxon>
        <taxon>Bacillati</taxon>
        <taxon>Actinomycetota</taxon>
        <taxon>Actinomycetes</taxon>
        <taxon>Propionibacteriales</taxon>
        <taxon>Propionibacteriaceae</taxon>
        <taxon>Tessaracoccus</taxon>
    </lineage>
</organism>
<dbReference type="OrthoDB" id="3266379at2"/>
<keyword evidence="1" id="KW-1003">Cell membrane</keyword>
<comment type="caution">
    <text evidence="2">The sequence shown here is derived from an EMBL/GenBank/DDBJ whole genome shotgun (WGS) entry which is preliminary data.</text>
</comment>
<proteinExistence type="inferred from homology"/>
<comment type="similarity">
    <text evidence="1">Belongs to the SURF1 family.</text>
</comment>
<keyword evidence="1" id="KW-1133">Transmembrane helix</keyword>
<dbReference type="Proteomes" id="UP000275256">
    <property type="component" value="Unassembled WGS sequence"/>
</dbReference>
<evidence type="ECO:0000313" key="3">
    <source>
        <dbReference type="Proteomes" id="UP000275256"/>
    </source>
</evidence>
<reference evidence="2 3" key="1">
    <citation type="submission" date="2018-10" db="EMBL/GenBank/DDBJ databases">
        <title>Tessaracoccus antarcticuss sp. nov., isolated from sediment.</title>
        <authorList>
            <person name="Zhou L.Y."/>
            <person name="Du Z.J."/>
        </authorList>
    </citation>
    <scope>NUCLEOTIDE SEQUENCE [LARGE SCALE GENOMIC DNA]</scope>
    <source>
        <strain evidence="2 3">JDX10</strain>
    </source>
</reference>